<keyword evidence="9" id="KW-1185">Reference proteome</keyword>
<evidence type="ECO:0000256" key="3">
    <source>
        <dbReference type="ARBA" id="ARBA00022729"/>
    </source>
</evidence>
<comment type="caution">
    <text evidence="8">The sequence shown here is derived from an EMBL/GenBank/DDBJ whole genome shotgun (WGS) entry which is preliminary data.</text>
</comment>
<dbReference type="Gene3D" id="1.25.40.900">
    <property type="match status" value="1"/>
</dbReference>
<evidence type="ECO:0000256" key="4">
    <source>
        <dbReference type="ARBA" id="ARBA00023136"/>
    </source>
</evidence>
<keyword evidence="4" id="KW-0472">Membrane</keyword>
<reference evidence="8 9" key="1">
    <citation type="submission" date="2019-02" db="EMBL/GenBank/DDBJ databases">
        <title>Genomic Encyclopedia of Type Strains, Phase IV (KMG-IV): sequencing the most valuable type-strain genomes for metagenomic binning, comparative biology and taxonomic classification.</title>
        <authorList>
            <person name="Goeker M."/>
        </authorList>
    </citation>
    <scope>NUCLEOTIDE SEQUENCE [LARGE SCALE GENOMIC DNA]</scope>
    <source>
        <strain evidence="8 9">DSM 18116</strain>
    </source>
</reference>
<feature type="domain" description="SusD-like N-terminal" evidence="7">
    <location>
        <begin position="99"/>
        <end position="238"/>
    </location>
</feature>
<dbReference type="InterPro" id="IPR012944">
    <property type="entry name" value="SusD_RagB_dom"/>
</dbReference>
<dbReference type="CDD" id="cd08977">
    <property type="entry name" value="SusD"/>
    <property type="match status" value="1"/>
</dbReference>
<dbReference type="SUPFAM" id="SSF48452">
    <property type="entry name" value="TPR-like"/>
    <property type="match status" value="1"/>
</dbReference>
<organism evidence="8 9">
    <name type="scientific">Pseudobacter ginsenosidimutans</name>
    <dbReference type="NCBI Taxonomy" id="661488"/>
    <lineage>
        <taxon>Bacteria</taxon>
        <taxon>Pseudomonadati</taxon>
        <taxon>Bacteroidota</taxon>
        <taxon>Chitinophagia</taxon>
        <taxon>Chitinophagales</taxon>
        <taxon>Chitinophagaceae</taxon>
        <taxon>Pseudobacter</taxon>
    </lineage>
</organism>
<evidence type="ECO:0000313" key="9">
    <source>
        <dbReference type="Proteomes" id="UP000293874"/>
    </source>
</evidence>
<dbReference type="InterPro" id="IPR033985">
    <property type="entry name" value="SusD-like_N"/>
</dbReference>
<comment type="similarity">
    <text evidence="2">Belongs to the SusD family.</text>
</comment>
<protein>
    <submittedName>
        <fullName evidence="8">SusD-like starch-binding protein associating with outer membrane</fullName>
    </submittedName>
</protein>
<proteinExistence type="inferred from homology"/>
<dbReference type="InterPro" id="IPR011990">
    <property type="entry name" value="TPR-like_helical_dom_sf"/>
</dbReference>
<name>A0A4V2F183_9BACT</name>
<keyword evidence="5" id="KW-0998">Cell outer membrane</keyword>
<dbReference type="Gene3D" id="2.20.20.130">
    <property type="match status" value="1"/>
</dbReference>
<dbReference type="RefSeq" id="WP_130543119.1">
    <property type="nucleotide sequence ID" value="NZ_CP042431.1"/>
</dbReference>
<keyword evidence="3" id="KW-0732">Signal</keyword>
<dbReference type="OrthoDB" id="1080118at2"/>
<dbReference type="Pfam" id="PF07980">
    <property type="entry name" value="SusD_RagB"/>
    <property type="match status" value="1"/>
</dbReference>
<dbReference type="AlphaFoldDB" id="A0A4V2F183"/>
<evidence type="ECO:0000256" key="5">
    <source>
        <dbReference type="ARBA" id="ARBA00023237"/>
    </source>
</evidence>
<feature type="domain" description="RagB/SusD" evidence="6">
    <location>
        <begin position="339"/>
        <end position="483"/>
    </location>
</feature>
<evidence type="ECO:0000259" key="6">
    <source>
        <dbReference type="Pfam" id="PF07980"/>
    </source>
</evidence>
<gene>
    <name evidence="8" type="ORF">EV199_4654</name>
</gene>
<accession>A0A4V2F183</accession>
<evidence type="ECO:0000256" key="1">
    <source>
        <dbReference type="ARBA" id="ARBA00004442"/>
    </source>
</evidence>
<dbReference type="EMBL" id="SGXA01000002">
    <property type="protein sequence ID" value="RZS72731.1"/>
    <property type="molecule type" value="Genomic_DNA"/>
</dbReference>
<dbReference type="Gene3D" id="1.25.40.390">
    <property type="match status" value="1"/>
</dbReference>
<dbReference type="PROSITE" id="PS51257">
    <property type="entry name" value="PROKAR_LIPOPROTEIN"/>
    <property type="match status" value="1"/>
</dbReference>
<dbReference type="GO" id="GO:0009279">
    <property type="term" value="C:cell outer membrane"/>
    <property type="evidence" value="ECO:0007669"/>
    <property type="project" value="UniProtKB-SubCell"/>
</dbReference>
<dbReference type="Pfam" id="PF14322">
    <property type="entry name" value="SusD-like_3"/>
    <property type="match status" value="1"/>
</dbReference>
<evidence type="ECO:0000259" key="7">
    <source>
        <dbReference type="Pfam" id="PF14322"/>
    </source>
</evidence>
<dbReference type="Proteomes" id="UP000293874">
    <property type="component" value="Unassembled WGS sequence"/>
</dbReference>
<evidence type="ECO:0000313" key="8">
    <source>
        <dbReference type="EMBL" id="RZS72731.1"/>
    </source>
</evidence>
<comment type="subcellular location">
    <subcellularLocation>
        <location evidence="1">Cell outer membrane</location>
    </subcellularLocation>
</comment>
<sequence>MLIKKFIIALTVIGSLSACNKVIDVNPESDLNANERFKNLDDYEFSLRGTYSLFRSTSYYGSTDGAANAFVALPDMLADDLLSFDDENLGNELVFSRWLYTSAETQVLNAWTAAYRIISQANLTLTNIDNFAGEDEGRVNRIKAQALAIRALVHFDILRYWVNDYKNANAPGIPYLEKYDYEQKPGRGTVAQTYTKIEKDLLDAKGLMQNMDDDINTGGSPAYIDELAVDAILARMYLYKGDMDKAIEFSTEVIDNVDLVDKARFDLIWQDAVFDEVLWSVTFTAGQGTPGGNVYAPDVNRSQYAPNSDLINEYDLNNDVRVPAYFAVIPNNDGDDRVVLSKYLAKSASMTKPDGVVNFKALRVGEMYLIRAEAYAKATAPDEAAAMDDLNTLRAARIYGYTNENLSGQALLNAIELERRKELVAEGHRFFDLKRKGVTERNVNRAGTCSTCDLPATSYRWAWPIPRTEIEANPAILPQNDGYGQ</sequence>
<evidence type="ECO:0000256" key="2">
    <source>
        <dbReference type="ARBA" id="ARBA00006275"/>
    </source>
</evidence>